<dbReference type="Gene3D" id="2.60.40.4070">
    <property type="match status" value="1"/>
</dbReference>
<evidence type="ECO:0000256" key="5">
    <source>
        <dbReference type="RuleBase" id="RU362076"/>
    </source>
</evidence>
<keyword evidence="9" id="KW-0969">Cilium</keyword>
<keyword evidence="9" id="KW-0282">Flagellum</keyword>
<dbReference type="OrthoDB" id="9785233at2"/>
<dbReference type="Pfam" id="PF13861">
    <property type="entry name" value="FLgD_tudor"/>
    <property type="match status" value="1"/>
</dbReference>
<gene>
    <name evidence="8" type="ORF">MBSD_2039</name>
    <name evidence="9" type="ORF">MBSD_n0531</name>
</gene>
<dbReference type="AlphaFoldDB" id="A0A0K8QLE3"/>
<dbReference type="RefSeq" id="WP_062534841.1">
    <property type="nucleotide sequence ID" value="NZ_DF970155.1"/>
</dbReference>
<dbReference type="STRING" id="1475481.GCA_000953855_00540"/>
<evidence type="ECO:0000256" key="3">
    <source>
        <dbReference type="ARBA" id="ARBA00022795"/>
    </source>
</evidence>
<organism evidence="9">
    <name type="scientific">Mizugakiibacter sediminis</name>
    <dbReference type="NCBI Taxonomy" id="1475481"/>
    <lineage>
        <taxon>Bacteria</taxon>
        <taxon>Pseudomonadati</taxon>
        <taxon>Pseudomonadota</taxon>
        <taxon>Gammaproteobacteria</taxon>
        <taxon>Lysobacterales</taxon>
        <taxon>Rhodanobacteraceae</taxon>
        <taxon>Mizugakiibacter</taxon>
    </lineage>
</organism>
<evidence type="ECO:0000313" key="8">
    <source>
        <dbReference type="EMBL" id="GAN45490.1"/>
    </source>
</evidence>
<keyword evidence="10" id="KW-1185">Reference proteome</keyword>
<dbReference type="InterPro" id="IPR005648">
    <property type="entry name" value="FlgD"/>
</dbReference>
<evidence type="ECO:0000259" key="6">
    <source>
        <dbReference type="Pfam" id="PF13860"/>
    </source>
</evidence>
<comment type="function">
    <text evidence="4 5">Required for flagellar hook formation. May act as a scaffolding protein.</text>
</comment>
<protein>
    <recommendedName>
        <fullName evidence="2 5">Basal-body rod modification protein FlgD</fullName>
    </recommendedName>
</protein>
<accession>A0A0K8QLE3</accession>
<comment type="similarity">
    <text evidence="1 5">Belongs to the FlgD family.</text>
</comment>
<proteinExistence type="inferred from homology"/>
<dbReference type="GO" id="GO:0044781">
    <property type="term" value="P:bacterial-type flagellum organization"/>
    <property type="evidence" value="ECO:0007669"/>
    <property type="project" value="UniProtKB-UniRule"/>
</dbReference>
<dbReference type="InterPro" id="IPR025963">
    <property type="entry name" value="FLgD_Tudor"/>
</dbReference>
<dbReference type="Pfam" id="PF13860">
    <property type="entry name" value="FlgD_ig"/>
    <property type="match status" value="1"/>
</dbReference>
<evidence type="ECO:0000256" key="4">
    <source>
        <dbReference type="ARBA" id="ARBA00024746"/>
    </source>
</evidence>
<sequence length="220" mass="22083">MTDLTTIGNSLNAALATPTANNNMLGQDDFLKLMITQFQNQDPTQPQDPTAFVTQMSQFSAVAGIQQMQASFSALAQQLSGAQVLQAATLVGREVMVPAGGATLAAGGTLGGGVAVKDGGTVVVKITDASGQLVRTLNLGAQPAGLAAFAWDGKDDRGAAAPAGAYKVSAEVWNGGKPQATDTLLAGKVSGVSVGAPGSAPVLQVDGVGTTTLDKVQQIM</sequence>
<dbReference type="Gene3D" id="2.30.30.910">
    <property type="match status" value="1"/>
</dbReference>
<evidence type="ECO:0000313" key="9">
    <source>
        <dbReference type="EMBL" id="GAP65242.1"/>
    </source>
</evidence>
<dbReference type="InterPro" id="IPR025965">
    <property type="entry name" value="FlgD/Vpr_Ig-like"/>
</dbReference>
<dbReference type="EMBL" id="DF970155">
    <property type="protein sequence ID" value="GAP65242.1"/>
    <property type="molecule type" value="Genomic_DNA"/>
</dbReference>
<evidence type="ECO:0000256" key="2">
    <source>
        <dbReference type="ARBA" id="ARBA00016013"/>
    </source>
</evidence>
<evidence type="ECO:0000313" key="10">
    <source>
        <dbReference type="Proteomes" id="UP000253740"/>
    </source>
</evidence>
<name>A0A0K8QLE3_9GAMM</name>
<evidence type="ECO:0000259" key="7">
    <source>
        <dbReference type="Pfam" id="PF13861"/>
    </source>
</evidence>
<reference evidence="9" key="2">
    <citation type="submission" date="2015-08" db="EMBL/GenBank/DDBJ databases">
        <title>Complete DNA Sequence of Pseudomonas syringae pv. actinidiae, the Causal Agent of Kiwifruit Canker Disease.</title>
        <authorList>
            <person name="Rikkerink E.H.A."/>
            <person name="Fineran P.C."/>
        </authorList>
    </citation>
    <scope>NUCLEOTIDE SEQUENCE</scope>
    <source>
        <strain evidence="9">SkMP5</strain>
    </source>
</reference>
<dbReference type="EMBL" id="DF952381">
    <property type="protein sequence ID" value="GAN45490.1"/>
    <property type="molecule type" value="Genomic_DNA"/>
</dbReference>
<evidence type="ECO:0000256" key="1">
    <source>
        <dbReference type="ARBA" id="ARBA00010577"/>
    </source>
</evidence>
<feature type="domain" description="FlgD Tudor-like" evidence="7">
    <location>
        <begin position="83"/>
        <end position="217"/>
    </location>
</feature>
<feature type="domain" description="FlgD/Vpr Ig-like" evidence="6">
    <location>
        <begin position="118"/>
        <end position="175"/>
    </location>
</feature>
<dbReference type="Proteomes" id="UP000253740">
    <property type="component" value="Unassembled WGS sequence"/>
</dbReference>
<keyword evidence="9" id="KW-0966">Cell projection</keyword>
<dbReference type="Pfam" id="PF03963">
    <property type="entry name" value="FlgD"/>
    <property type="match status" value="1"/>
</dbReference>
<keyword evidence="3 5" id="KW-1005">Bacterial flagellum biogenesis</keyword>
<reference evidence="8" key="1">
    <citation type="submission" date="2015-03" db="EMBL/GenBank/DDBJ databases">
        <title>Draft genome sequence of Mizugakiibacter sediminis skMP5.</title>
        <authorList>
            <person name="Watanabe T."/>
            <person name="Kojima H."/>
            <person name="Fukui M."/>
        </authorList>
    </citation>
    <scope>NUCLEOTIDE SEQUENCE</scope>
    <source>
        <strain evidence="8">SkMP5</strain>
    </source>
</reference>
<dbReference type="HOGENOM" id="CLU_047535_0_0_6"/>